<dbReference type="Proteomes" id="UP000255515">
    <property type="component" value="Unassembled WGS sequence"/>
</dbReference>
<accession>A0A380ZXV7</accession>
<organism evidence="1 2">
    <name type="scientific">Bergeyella zoohelcum</name>
    <dbReference type="NCBI Taxonomy" id="1015"/>
    <lineage>
        <taxon>Bacteria</taxon>
        <taxon>Pseudomonadati</taxon>
        <taxon>Bacteroidota</taxon>
        <taxon>Flavobacteriia</taxon>
        <taxon>Flavobacteriales</taxon>
        <taxon>Weeksellaceae</taxon>
        <taxon>Bergeyella</taxon>
    </lineage>
</organism>
<evidence type="ECO:0000313" key="2">
    <source>
        <dbReference type="Proteomes" id="UP000255515"/>
    </source>
</evidence>
<proteinExistence type="predicted"/>
<name>A0A380ZXV7_9FLAO</name>
<gene>
    <name evidence="1" type="ORF">NCTC11661_01501</name>
</gene>
<reference evidence="1 2" key="1">
    <citation type="submission" date="2018-06" db="EMBL/GenBank/DDBJ databases">
        <authorList>
            <consortium name="Pathogen Informatics"/>
            <person name="Doyle S."/>
        </authorList>
    </citation>
    <scope>NUCLEOTIDE SEQUENCE [LARGE SCALE GENOMIC DNA]</scope>
    <source>
        <strain evidence="1 2">NCTC11661</strain>
    </source>
</reference>
<dbReference type="Pfam" id="PF09697">
    <property type="entry name" value="Porph_ging"/>
    <property type="match status" value="1"/>
</dbReference>
<dbReference type="AlphaFoldDB" id="A0A380ZXV7"/>
<sequence length="285" mass="33631">MIYFAEMKRLFIVIIFFISYCFSAQTQRFLFEFSYKLDSTAEHKEKENYILDVTSKEVKFYPQEFISIDSLNKISRELTKIALPNGFNTIVKRKLNSSINDNYGFSNGRYYKFETTDTIEWQLKNEMKKVEDYQAQLAEVNYGGRKWSVWFVKEIPFNEGPYKLNGLPGFIVEAYDDKESFHFKLTKINNIKMEPDTSGFLETNFGDKPIKVSLEQFNNLLLNDYYNVYGNLKAMPEGEWSMTLENGKKINTLAELNMLIRETKNQIRKNYNPINKEQGIKYPLE</sequence>
<dbReference type="NCBIfam" id="TIGR01200">
    <property type="entry name" value="GLPGLI"/>
    <property type="match status" value="1"/>
</dbReference>
<dbReference type="InterPro" id="IPR005901">
    <property type="entry name" value="GLPGLI"/>
</dbReference>
<protein>
    <submittedName>
        <fullName evidence="1">GLPGLI family protein</fullName>
    </submittedName>
</protein>
<dbReference type="RefSeq" id="WP_002664786.1">
    <property type="nucleotide sequence ID" value="NZ_UFTJ01000003.1"/>
</dbReference>
<evidence type="ECO:0000313" key="1">
    <source>
        <dbReference type="EMBL" id="SUV52350.1"/>
    </source>
</evidence>
<dbReference type="EMBL" id="UFTJ01000003">
    <property type="protein sequence ID" value="SUV52350.1"/>
    <property type="molecule type" value="Genomic_DNA"/>
</dbReference>